<dbReference type="Ensembl" id="ENSCSAVT00000008862.1">
    <property type="protein sequence ID" value="ENSCSAVP00000008751.1"/>
    <property type="gene ID" value="ENSCSAVG00000005188.1"/>
</dbReference>
<dbReference type="GO" id="GO:0045892">
    <property type="term" value="P:negative regulation of DNA-templated transcription"/>
    <property type="evidence" value="ECO:0007669"/>
    <property type="project" value="TreeGrafter"/>
</dbReference>
<dbReference type="HOGENOM" id="CLU_118172_0_0_1"/>
<dbReference type="Pfam" id="PF07258">
    <property type="entry name" value="COMM_domain"/>
    <property type="match status" value="1"/>
</dbReference>
<dbReference type="InterPro" id="IPR017920">
    <property type="entry name" value="COMM"/>
</dbReference>
<dbReference type="PANTHER" id="PTHR16231:SF2">
    <property type="entry name" value="COMM DOMAIN-CONTAINING PROTEIN 7"/>
    <property type="match status" value="1"/>
</dbReference>
<reference evidence="3" key="1">
    <citation type="submission" date="2003-08" db="EMBL/GenBank/DDBJ databases">
        <authorList>
            <person name="Birren B."/>
            <person name="Nusbaum C."/>
            <person name="Abebe A."/>
            <person name="Abouelleil A."/>
            <person name="Adekoya E."/>
            <person name="Ait-zahra M."/>
            <person name="Allen N."/>
            <person name="Allen T."/>
            <person name="An P."/>
            <person name="Anderson M."/>
            <person name="Anderson S."/>
            <person name="Arachchi H."/>
            <person name="Armbruster J."/>
            <person name="Bachantsang P."/>
            <person name="Baldwin J."/>
            <person name="Barry A."/>
            <person name="Bayul T."/>
            <person name="Blitshsteyn B."/>
            <person name="Bloom T."/>
            <person name="Blye J."/>
            <person name="Boguslavskiy L."/>
            <person name="Borowsky M."/>
            <person name="Boukhgalter B."/>
            <person name="Brunache A."/>
            <person name="Butler J."/>
            <person name="Calixte N."/>
            <person name="Calvo S."/>
            <person name="Camarata J."/>
            <person name="Campo K."/>
            <person name="Chang J."/>
            <person name="Cheshatsang Y."/>
            <person name="Citroen M."/>
            <person name="Collymore A."/>
            <person name="Considine T."/>
            <person name="Cook A."/>
            <person name="Cooke P."/>
            <person name="Corum B."/>
            <person name="Cuomo C."/>
            <person name="David R."/>
            <person name="Dawoe T."/>
            <person name="Degray S."/>
            <person name="Dodge S."/>
            <person name="Dooley K."/>
            <person name="Dorje P."/>
            <person name="Dorjee K."/>
            <person name="Dorris L."/>
            <person name="Duffey N."/>
            <person name="Dupes A."/>
            <person name="Elkins T."/>
            <person name="Engels R."/>
            <person name="Erickson J."/>
            <person name="Farina A."/>
            <person name="Faro S."/>
            <person name="Ferreira P."/>
            <person name="Fischer H."/>
            <person name="Fitzgerald M."/>
            <person name="Foley K."/>
            <person name="Gage D."/>
            <person name="Galagan J."/>
            <person name="Gearin G."/>
            <person name="Gnerre S."/>
            <person name="Gnirke A."/>
            <person name="Goyette A."/>
            <person name="Graham J."/>
            <person name="Grandbois E."/>
            <person name="Gyaltsen K."/>
            <person name="Hafez N."/>
            <person name="Hagopian D."/>
            <person name="Hagos B."/>
            <person name="Hall J."/>
            <person name="Hatcher B."/>
            <person name="Heller A."/>
            <person name="Higgins H."/>
            <person name="Honan T."/>
            <person name="Horn A."/>
            <person name="Houde N."/>
            <person name="Hughes L."/>
            <person name="Hulme W."/>
            <person name="Husby E."/>
            <person name="Iliev I."/>
            <person name="Jaffe D."/>
            <person name="Jones C."/>
            <person name="Kamal M."/>
            <person name="Kamat A."/>
            <person name="Kamvysselis M."/>
            <person name="Karlsson E."/>
            <person name="Kells C."/>
            <person name="Kieu A."/>
            <person name="Kisner P."/>
            <person name="Kodira C."/>
            <person name="Kulbokas E."/>
            <person name="Labutti K."/>
            <person name="Lama D."/>
            <person name="Landers T."/>
            <person name="Leger J."/>
            <person name="Levine S."/>
            <person name="Lewis D."/>
            <person name="Lewis T."/>
            <person name="Lindblad-toh K."/>
            <person name="Liu X."/>
            <person name="Lokyitsang T."/>
            <person name="Lokyitsang Y."/>
            <person name="Lucien O."/>
            <person name="Lui A."/>
            <person name="Ma L.J."/>
            <person name="Mabbitt R."/>
            <person name="Macdonald J."/>
            <person name="Maclean C."/>
            <person name="Major J."/>
            <person name="Manning J."/>
            <person name="Marabella R."/>
            <person name="Maru K."/>
            <person name="Matthews C."/>
            <person name="Mauceli E."/>
            <person name="Mccarthy M."/>
            <person name="Mcdonough S."/>
            <person name="Mcghee T."/>
            <person name="Meldrim J."/>
            <person name="Meneus L."/>
            <person name="Mesirov J."/>
            <person name="Mihalev A."/>
            <person name="Mihova T."/>
            <person name="Mikkelsen T."/>
            <person name="Mlenga V."/>
            <person name="Moru K."/>
            <person name="Mozes J."/>
            <person name="Mulrain L."/>
            <person name="Munson G."/>
            <person name="Naylor J."/>
            <person name="Newes C."/>
            <person name="Nguyen C."/>
            <person name="Nguyen N."/>
            <person name="Nguyen T."/>
            <person name="Nicol R."/>
            <person name="Nielsen C."/>
            <person name="Nizzari M."/>
            <person name="Norbu C."/>
            <person name="Norbu N."/>
            <person name="O'donnell P."/>
            <person name="Okoawo O."/>
            <person name="O'leary S."/>
            <person name="Omotosho B."/>
            <person name="O'neill K."/>
            <person name="Osman S."/>
            <person name="Parker S."/>
            <person name="Perrin D."/>
            <person name="Phunkhang P."/>
            <person name="Piqani B."/>
            <person name="Purcell S."/>
            <person name="Rachupka T."/>
            <person name="Ramasamy U."/>
            <person name="Rameau R."/>
            <person name="Ray V."/>
            <person name="Raymond C."/>
            <person name="Retta R."/>
            <person name="Richardson S."/>
            <person name="Rise C."/>
            <person name="Rodriguez J."/>
            <person name="Rogers J."/>
            <person name="Rogov P."/>
            <person name="Rutman M."/>
            <person name="Schupbach R."/>
            <person name="Seaman C."/>
            <person name="Settipalli S."/>
            <person name="Sharpe T."/>
            <person name="Sheridan J."/>
            <person name="Sherpa N."/>
            <person name="Shi J."/>
            <person name="Smirnov S."/>
            <person name="Smith C."/>
            <person name="Sougnez C."/>
            <person name="Spencer B."/>
            <person name="Stalker J."/>
            <person name="Stange-thomann N."/>
            <person name="Stavropoulos S."/>
            <person name="Stetson K."/>
            <person name="Stone C."/>
            <person name="Stone S."/>
            <person name="Stubbs M."/>
            <person name="Talamas J."/>
            <person name="Tchuinga P."/>
            <person name="Tenzing P."/>
            <person name="Tesfaye S."/>
            <person name="Theodore J."/>
            <person name="Thoulutsang Y."/>
            <person name="Topham K."/>
            <person name="Towey S."/>
            <person name="Tsamla T."/>
            <person name="Tsomo N."/>
            <person name="Vallee D."/>
            <person name="Vassiliev H."/>
            <person name="Venkataraman V."/>
            <person name="Vinson J."/>
            <person name="Vo A."/>
            <person name="Wade C."/>
            <person name="Wang S."/>
            <person name="Wangchuk T."/>
            <person name="Wangdi T."/>
            <person name="Whittaker C."/>
            <person name="Wilkinson J."/>
            <person name="Wu Y."/>
            <person name="Wyman D."/>
            <person name="Yadav S."/>
            <person name="Yang S."/>
            <person name="Yang X."/>
            <person name="Yeager S."/>
            <person name="Yee E."/>
            <person name="Young G."/>
            <person name="Zainoun J."/>
            <person name="Zembeck L."/>
            <person name="Zimmer A."/>
            <person name="Zody M."/>
            <person name="Lander E."/>
        </authorList>
    </citation>
    <scope>NUCLEOTIDE SEQUENCE [LARGE SCALE GENOMIC DNA]</scope>
</reference>
<dbReference type="STRING" id="51511.ENSCSAVP00000008751"/>
<name>H2YTU1_CIOSA</name>
<dbReference type="PANTHER" id="PTHR16231">
    <property type="entry name" value="COMM DOMAIN-CONTAINING PROTEIN 4-8 FAMILY MEMBER"/>
    <property type="match status" value="1"/>
</dbReference>
<dbReference type="FunCoup" id="H2YTU1">
    <property type="interactions" value="3"/>
</dbReference>
<feature type="domain" description="COMM" evidence="1">
    <location>
        <begin position="87"/>
        <end position="154"/>
    </location>
</feature>
<dbReference type="PROSITE" id="PS51269">
    <property type="entry name" value="COMM"/>
    <property type="match status" value="1"/>
</dbReference>
<dbReference type="InParanoid" id="H2YTU1"/>
<keyword evidence="3" id="KW-1185">Reference proteome</keyword>
<dbReference type="OMA" id="NTFRISH"/>
<accession>H2YTU1</accession>
<proteinExistence type="predicted"/>
<evidence type="ECO:0000313" key="2">
    <source>
        <dbReference type="Ensembl" id="ENSCSAVP00000008751.1"/>
    </source>
</evidence>
<dbReference type="InterPro" id="IPR047155">
    <property type="entry name" value="COMMD4/6/7/8"/>
</dbReference>
<organism evidence="2 3">
    <name type="scientific">Ciona savignyi</name>
    <name type="common">Pacific transparent sea squirt</name>
    <dbReference type="NCBI Taxonomy" id="51511"/>
    <lineage>
        <taxon>Eukaryota</taxon>
        <taxon>Metazoa</taxon>
        <taxon>Chordata</taxon>
        <taxon>Tunicata</taxon>
        <taxon>Ascidiacea</taxon>
        <taxon>Phlebobranchia</taxon>
        <taxon>Cionidae</taxon>
        <taxon>Ciona</taxon>
    </lineage>
</organism>
<dbReference type="eggNOG" id="ENOG502QQ17">
    <property type="taxonomic scope" value="Eukaryota"/>
</dbReference>
<dbReference type="Proteomes" id="UP000007875">
    <property type="component" value="Unassembled WGS sequence"/>
</dbReference>
<dbReference type="Pfam" id="PF21672">
    <property type="entry name" value="COMM_HN"/>
    <property type="match status" value="1"/>
</dbReference>
<evidence type="ECO:0000259" key="1">
    <source>
        <dbReference type="PROSITE" id="PS51269"/>
    </source>
</evidence>
<dbReference type="GeneTree" id="ENSGT00390000012419"/>
<reference evidence="2" key="2">
    <citation type="submission" date="2025-08" db="UniProtKB">
        <authorList>
            <consortium name="Ensembl"/>
        </authorList>
    </citation>
    <scope>IDENTIFICATION</scope>
</reference>
<dbReference type="AlphaFoldDB" id="H2YTU1"/>
<dbReference type="GO" id="GO:0051059">
    <property type="term" value="F:NF-kappaB binding"/>
    <property type="evidence" value="ECO:0007669"/>
    <property type="project" value="TreeGrafter"/>
</dbReference>
<sequence length="155" mass="17683">MELASEIDDVLNQFSSQHKLDVGDVKHMFKALLIICKEATKNKLTPGQLYSDLLQLKLQQKKASDLCQAWKKLACSDRTTTHRAPRRLVDMEWKFGVTASSSELHRVGTCYVQLKMLVARGSTVESILMELTLPQFYNFLHEMEKAKLNLDAALR</sequence>
<dbReference type="GO" id="GO:0033209">
    <property type="term" value="P:tumor necrosis factor-mediated signaling pathway"/>
    <property type="evidence" value="ECO:0007669"/>
    <property type="project" value="TreeGrafter"/>
</dbReference>
<protein>
    <recommendedName>
        <fullName evidence="1">COMM domain-containing protein</fullName>
    </recommendedName>
</protein>
<reference evidence="2" key="3">
    <citation type="submission" date="2025-09" db="UniProtKB">
        <authorList>
            <consortium name="Ensembl"/>
        </authorList>
    </citation>
    <scope>IDENTIFICATION</scope>
</reference>
<evidence type="ECO:0000313" key="3">
    <source>
        <dbReference type="Proteomes" id="UP000007875"/>
    </source>
</evidence>